<dbReference type="PROSITE" id="PS50268">
    <property type="entry name" value="CADHERIN_2"/>
    <property type="match status" value="2"/>
</dbReference>
<gene>
    <name evidence="9" type="ORF">RFH988_LOCUS10928</name>
</gene>
<feature type="non-terminal residue" evidence="9">
    <location>
        <position position="1"/>
    </location>
</feature>
<proteinExistence type="predicted"/>
<feature type="domain" description="Cadherin" evidence="8">
    <location>
        <begin position="1196"/>
        <end position="1286"/>
    </location>
</feature>
<feature type="domain" description="G-protein coupled receptors family 1 profile" evidence="7">
    <location>
        <begin position="32"/>
        <end position="324"/>
    </location>
</feature>
<dbReference type="InterPro" id="IPR002126">
    <property type="entry name" value="Cadherin-like_dom"/>
</dbReference>
<dbReference type="GO" id="GO:0007156">
    <property type="term" value="P:homophilic cell adhesion via plasma membrane adhesion molecules"/>
    <property type="evidence" value="ECO:0007669"/>
    <property type="project" value="InterPro"/>
</dbReference>
<comment type="caution">
    <text evidence="9">The sequence shown here is derived from an EMBL/GenBank/DDBJ whole genome shotgun (WGS) entry which is preliminary data.</text>
</comment>
<accession>A0A814CC70</accession>
<feature type="transmembrane region" description="Helical" evidence="6">
    <location>
        <begin position="265"/>
        <end position="285"/>
    </location>
</feature>
<feature type="domain" description="Cadherin" evidence="8">
    <location>
        <begin position="1302"/>
        <end position="1382"/>
    </location>
</feature>
<comment type="subcellular location">
    <subcellularLocation>
        <location evidence="1">Membrane</location>
    </subcellularLocation>
</comment>
<evidence type="ECO:0000256" key="5">
    <source>
        <dbReference type="PROSITE-ProRule" id="PRU00043"/>
    </source>
</evidence>
<organism evidence="9 10">
    <name type="scientific">Rotaria sordida</name>
    <dbReference type="NCBI Taxonomy" id="392033"/>
    <lineage>
        <taxon>Eukaryota</taxon>
        <taxon>Metazoa</taxon>
        <taxon>Spiralia</taxon>
        <taxon>Gnathifera</taxon>
        <taxon>Rotifera</taxon>
        <taxon>Eurotatoria</taxon>
        <taxon>Bdelloidea</taxon>
        <taxon>Philodinida</taxon>
        <taxon>Philodinidae</taxon>
        <taxon>Rotaria</taxon>
    </lineage>
</organism>
<evidence type="ECO:0000259" key="7">
    <source>
        <dbReference type="PROSITE" id="PS50262"/>
    </source>
</evidence>
<evidence type="ECO:0008006" key="11">
    <source>
        <dbReference type="Google" id="ProtNLM"/>
    </source>
</evidence>
<dbReference type="GO" id="GO:0005509">
    <property type="term" value="F:calcium ion binding"/>
    <property type="evidence" value="ECO:0007669"/>
    <property type="project" value="UniProtKB-UniRule"/>
</dbReference>
<evidence type="ECO:0000256" key="2">
    <source>
        <dbReference type="ARBA" id="ARBA00022692"/>
    </source>
</evidence>
<dbReference type="SUPFAM" id="SSF81321">
    <property type="entry name" value="Family A G protein-coupled receptor-like"/>
    <property type="match status" value="1"/>
</dbReference>
<evidence type="ECO:0000313" key="9">
    <source>
        <dbReference type="EMBL" id="CAF0938250.1"/>
    </source>
</evidence>
<dbReference type="PANTHER" id="PTHR46641">
    <property type="entry name" value="FMRFAMIDE RECEPTOR-RELATED"/>
    <property type="match status" value="1"/>
</dbReference>
<dbReference type="SUPFAM" id="SSF49313">
    <property type="entry name" value="Cadherin-like"/>
    <property type="match status" value="4"/>
</dbReference>
<dbReference type="InterPro" id="IPR000276">
    <property type="entry name" value="GPCR_Rhodpsn"/>
</dbReference>
<dbReference type="CDD" id="cd11304">
    <property type="entry name" value="Cadherin_repeat"/>
    <property type="match status" value="3"/>
</dbReference>
<evidence type="ECO:0000256" key="6">
    <source>
        <dbReference type="SAM" id="Phobius"/>
    </source>
</evidence>
<dbReference type="GO" id="GO:0016020">
    <property type="term" value="C:membrane"/>
    <property type="evidence" value="ECO:0007669"/>
    <property type="project" value="UniProtKB-SubCell"/>
</dbReference>
<evidence type="ECO:0000256" key="1">
    <source>
        <dbReference type="ARBA" id="ARBA00004370"/>
    </source>
</evidence>
<name>A0A814CC70_9BILA</name>
<dbReference type="InterPro" id="IPR017452">
    <property type="entry name" value="GPCR_Rhodpsn_7TM"/>
</dbReference>
<evidence type="ECO:0000259" key="8">
    <source>
        <dbReference type="PROSITE" id="PS50268"/>
    </source>
</evidence>
<evidence type="ECO:0000313" key="10">
    <source>
        <dbReference type="Proteomes" id="UP000663882"/>
    </source>
</evidence>
<evidence type="ECO:0000256" key="4">
    <source>
        <dbReference type="ARBA" id="ARBA00023136"/>
    </source>
</evidence>
<reference evidence="9" key="1">
    <citation type="submission" date="2021-02" db="EMBL/GenBank/DDBJ databases">
        <authorList>
            <person name="Nowell W R."/>
        </authorList>
    </citation>
    <scope>NUCLEOTIDE SEQUENCE</scope>
</reference>
<dbReference type="GO" id="GO:0004930">
    <property type="term" value="F:G protein-coupled receptor activity"/>
    <property type="evidence" value="ECO:0007669"/>
    <property type="project" value="InterPro"/>
</dbReference>
<keyword evidence="2 6" id="KW-0812">Transmembrane</keyword>
<feature type="transmembrane region" description="Helical" evidence="6">
    <location>
        <begin position="95"/>
        <end position="113"/>
    </location>
</feature>
<protein>
    <recommendedName>
        <fullName evidence="11">G-protein coupled receptors family 1 profile domain-containing protein</fullName>
    </recommendedName>
</protein>
<keyword evidence="4 6" id="KW-0472">Membrane</keyword>
<feature type="transmembrane region" description="Helical" evidence="6">
    <location>
        <begin position="181"/>
        <end position="206"/>
    </location>
</feature>
<dbReference type="Gene3D" id="2.60.40.60">
    <property type="entry name" value="Cadherins"/>
    <property type="match status" value="3"/>
</dbReference>
<sequence>MNNETSGLAILALAYRIEIITLPILIIFGSICNIMTFIVMRRRRMRVSSTCFYMAVLAVTDTLVLWTGCLNQWFYLMNLQTFVVKSNFTCKLLPFLFVFFADASVWITVCMSFERYFAVSRPLRASQMCTTQRAKWVLVVIFTVFILIDGHFLLTLQLEIIDGEHRVCHPKLWARHFVGKIFIFIDALKYSAIPFFLLLLLSILIIQQVFHAENISAQLQNLRQLHSYHKYSITSSSSLTGRSSSVMINSTHPTSLNNTRVGRRITFMLLSVSIAFCVFSAPMSLMQIVQSISKPGHNETPLAIGKAVAELCQYINHSCNFFLYALTGRVFRREFVRLFFPTRFGGGGGGGNAGVTARIGLNGRACLIPPAGHSSSRRCSVYSVDNRQSICQTSRRLTTFSLKPYNNQINQQRNPSFSVKSPLLFDTNGSLAINRHYNKTYDKSPILTNKNSIDNSPLYSLWNMIDRTKQREISDRPLLFVIIHIINDKRSLIYFSQLDNYISVSKDIPIGTKIKRLTIENSFNNCTYNIHSVERIQSKDLFHIDSYSGTITNIQLLEKFMNKKHLLTIIYRCENISQIAYTRLHIKILDKEKSNNQINNSYRFTQDNYLVIFETSLINNQKKYLIDLELINNNDHDGKKIKPDAQIIEGDPLGLFSIDSSNQSLLLLDESRSRSYIYPIELLIIDTSQIRPIYCIVTIFISNIGIQFTCPFYLNASPYLFTYKSTPTHSIDPLTGQQYDHYDSLTIYGFDSFMSSNIAKCFMNSDIKYSNEIIEFIFEKEFYNGYVNNSLNSISFVYENEEPIHLLIKNRNQYLNSFNITYQLINQTNINSFELDQYAGIIKYIRKKNSFIKYSLLILAKYETLITFTRLNIIINDDYKQLFYKFILYKPFVNNYTIGYLNEINLNMKILNRKISSMFSIDNNGRLFIKNQTLILINGNFYNFIIGKFRIQINILSKEIIQCSLNRFNFSIENQLIGFIKILNINKNYSNKRSFYLLNYNHLFILEREHGYLRYRYQNQSIMNNSILLIEIENSRCLITLDEFSSIPYMMIRKENNLDMDIDKLIDNKKPSDQVQLRNGILINFNIISSQAPIFSQKSYTFSLDITNNRNKTIFVCQISAQPYNINRSHLVYEFLSSTKNFIINPDNGIIEYISNKYYNKIIEYYQIIARDLIYQQNTTINITIHIYKSELISFTSQIYYQTISEILLPGSIVFQLNISNIENLQYSLQDYNSNLFTIDSNTGQVTLINYLIDQFYSFKIHISPINKIFIIKLNILDYNNHHPIFFNLPLNLTISSDDIFVTKLFAYDLDFYDNENLKYYLIDKDQQKFFSINEKTGIIIQKIFSNQTFSQLKIAVSDGLYLTINYLPITIYDYSKHSPKFSSNEYLFQYNKILGQISAYDLDPNDRIIYKLYLEPDGIIIDSYSGIITIHRDIFPQKIEFFASASDYAQQIIYTKIQIIFPIQPKFKSNLYFIYLNSTIKIPSEIFQFELVDSLNQQLLLTKFKIDETKFFDIKQNKLILKKQLYPLKISYFNIYGYWKNYTCQSIIQIMYIEKIFKLNKQFYEYKIDKILLKENFFITKFKIKKKLILIINSTPLTRNNCIENFYFKQNKLFFKNYPILSDLCFFEIQLLNEKNLISSSQIKILFINSSNIQPKFSSKIYYFYTNNIRVFAKCSNTIRYKLQTNSYGLFINQTNGIISFNYDLDRMKKFYQIQLLVYAIDEKTYLNDTALIYIIFNKQKQFDIPIEISLCPNTPISISDRTLS</sequence>
<keyword evidence="5" id="KW-0106">Calcium</keyword>
<keyword evidence="3 6" id="KW-1133">Transmembrane helix</keyword>
<dbReference type="Proteomes" id="UP000663882">
    <property type="component" value="Unassembled WGS sequence"/>
</dbReference>
<feature type="transmembrane region" description="Helical" evidence="6">
    <location>
        <begin position="52"/>
        <end position="75"/>
    </location>
</feature>
<dbReference type="PROSITE" id="PS50262">
    <property type="entry name" value="G_PROTEIN_RECEP_F1_2"/>
    <property type="match status" value="1"/>
</dbReference>
<dbReference type="Gene3D" id="1.20.1070.10">
    <property type="entry name" value="Rhodopsin 7-helix transmembrane proteins"/>
    <property type="match status" value="1"/>
</dbReference>
<dbReference type="InterPro" id="IPR015919">
    <property type="entry name" value="Cadherin-like_sf"/>
</dbReference>
<dbReference type="PANTHER" id="PTHR46641:SF25">
    <property type="entry name" value="CNMAMIDE RECEPTOR-RELATED"/>
    <property type="match status" value="1"/>
</dbReference>
<feature type="transmembrane region" description="Helical" evidence="6">
    <location>
        <begin position="20"/>
        <end position="40"/>
    </location>
</feature>
<dbReference type="OrthoDB" id="6252479at2759"/>
<feature type="transmembrane region" description="Helical" evidence="6">
    <location>
        <begin position="134"/>
        <end position="154"/>
    </location>
</feature>
<dbReference type="EMBL" id="CAJNOO010000419">
    <property type="protein sequence ID" value="CAF0938250.1"/>
    <property type="molecule type" value="Genomic_DNA"/>
</dbReference>
<evidence type="ECO:0000256" key="3">
    <source>
        <dbReference type="ARBA" id="ARBA00022989"/>
    </source>
</evidence>
<dbReference type="InterPro" id="IPR052954">
    <property type="entry name" value="GPCR-Ligand_Int"/>
</dbReference>
<dbReference type="Pfam" id="PF00001">
    <property type="entry name" value="7tm_1"/>
    <property type="match status" value="1"/>
</dbReference>